<evidence type="ECO:0000256" key="3">
    <source>
        <dbReference type="ARBA" id="ARBA00023172"/>
    </source>
</evidence>
<dbReference type="Proteomes" id="UP000256519">
    <property type="component" value="Unassembled WGS sequence"/>
</dbReference>
<gene>
    <name evidence="8" type="ORF">C3744_17145</name>
</gene>
<evidence type="ECO:0000259" key="6">
    <source>
        <dbReference type="PROSITE" id="PS51736"/>
    </source>
</evidence>
<organism evidence="8 9">
    <name type="scientific">Priestia megaterium</name>
    <name type="common">Bacillus megaterium</name>
    <dbReference type="NCBI Taxonomy" id="1404"/>
    <lineage>
        <taxon>Bacteria</taxon>
        <taxon>Bacillati</taxon>
        <taxon>Bacillota</taxon>
        <taxon>Bacilli</taxon>
        <taxon>Bacillales</taxon>
        <taxon>Bacillaceae</taxon>
        <taxon>Priestia</taxon>
    </lineage>
</organism>
<dbReference type="PROSITE" id="PS00397">
    <property type="entry name" value="RECOMBINASES_1"/>
    <property type="match status" value="1"/>
</dbReference>
<evidence type="ECO:0000256" key="2">
    <source>
        <dbReference type="ARBA" id="ARBA00023125"/>
    </source>
</evidence>
<dbReference type="SUPFAM" id="SSF53041">
    <property type="entry name" value="Resolvase-like"/>
    <property type="match status" value="1"/>
</dbReference>
<dbReference type="Pfam" id="PF00239">
    <property type="entry name" value="Resolvase"/>
    <property type="match status" value="1"/>
</dbReference>
<dbReference type="SMART" id="SM00857">
    <property type="entry name" value="Resolvase"/>
    <property type="match status" value="1"/>
</dbReference>
<proteinExistence type="predicted"/>
<dbReference type="PROSITE" id="PS51737">
    <property type="entry name" value="RECOMBINASE_DNA_BIND"/>
    <property type="match status" value="1"/>
</dbReference>
<dbReference type="PANTHER" id="PTHR30461:SF23">
    <property type="entry name" value="DNA RECOMBINASE-RELATED"/>
    <property type="match status" value="1"/>
</dbReference>
<evidence type="ECO:0000313" key="9">
    <source>
        <dbReference type="Proteomes" id="UP000256519"/>
    </source>
</evidence>
<dbReference type="InterPro" id="IPR036162">
    <property type="entry name" value="Resolvase-like_N_sf"/>
</dbReference>
<evidence type="ECO:0000256" key="4">
    <source>
        <dbReference type="PIRSR" id="PIRSR606118-50"/>
    </source>
</evidence>
<dbReference type="RefSeq" id="WP_116075623.1">
    <property type="nucleotide sequence ID" value="NZ_CP187640.1"/>
</dbReference>
<dbReference type="AlphaFoldDB" id="A0A3D8X069"/>
<dbReference type="InterPro" id="IPR006119">
    <property type="entry name" value="Resolv_N"/>
</dbReference>
<feature type="active site" description="O-(5'-phospho-DNA)-serine intermediate" evidence="4 5">
    <location>
        <position position="11"/>
    </location>
</feature>
<feature type="domain" description="Resolvase/invertase-type recombinase catalytic" evidence="6">
    <location>
        <begin position="3"/>
        <end position="152"/>
    </location>
</feature>
<evidence type="ECO:0000313" key="8">
    <source>
        <dbReference type="EMBL" id="RDZ12891.1"/>
    </source>
</evidence>
<dbReference type="PANTHER" id="PTHR30461">
    <property type="entry name" value="DNA-INVERTASE FROM LAMBDOID PROPHAGE"/>
    <property type="match status" value="1"/>
</dbReference>
<dbReference type="InterPro" id="IPR038109">
    <property type="entry name" value="DNA_bind_recomb_sf"/>
</dbReference>
<name>A0A3D8X069_PRIMG</name>
<comment type="caution">
    <text evidence="8">The sequence shown here is derived from an EMBL/GenBank/DDBJ whole genome shotgun (WGS) entry which is preliminary data.</text>
</comment>
<dbReference type="EMBL" id="PQWM01000016">
    <property type="protein sequence ID" value="RDZ12891.1"/>
    <property type="molecule type" value="Genomic_DNA"/>
</dbReference>
<evidence type="ECO:0000256" key="1">
    <source>
        <dbReference type="ARBA" id="ARBA00022908"/>
    </source>
</evidence>
<dbReference type="InterPro" id="IPR011109">
    <property type="entry name" value="DNA_bind_recombinase_dom"/>
</dbReference>
<dbReference type="InterPro" id="IPR050639">
    <property type="entry name" value="SSR_resolvase"/>
</dbReference>
<dbReference type="Gene3D" id="3.90.1750.20">
    <property type="entry name" value="Putative Large Serine Recombinase, Chain B, Domain 2"/>
    <property type="match status" value="1"/>
</dbReference>
<evidence type="ECO:0000259" key="7">
    <source>
        <dbReference type="PROSITE" id="PS51737"/>
    </source>
</evidence>
<feature type="domain" description="Recombinase" evidence="7">
    <location>
        <begin position="160"/>
        <end position="266"/>
    </location>
</feature>
<sequence length="266" mass="30667">MKKVVGYVRVSSDSQIENTSIEEQIKRIEAYCISQEWELVEIFRDEGFSGSNINRPRYKKMMEYLADHKGELESVVVLKMDRAHRNQLNLLQFIKVELAELNMDFVSITESFDTSTMIGRMMLGILSTFGEFEREVINERTRSGRLSTALKNKYAGGQVPYGYEVGNGAVKINKEQAAIVKRVFDEFIEGRTCYRIAKKLNEEGIKTKSNKNWTPTTIRRMLDTESYTGFNSYNGSKEQNSIRQKDVFPKIISRQKWNKIHAAVTA</sequence>
<dbReference type="Pfam" id="PF07508">
    <property type="entry name" value="Recombinase"/>
    <property type="match status" value="1"/>
</dbReference>
<reference evidence="8 9" key="1">
    <citation type="journal article" date="2018" name="Appl. Environ. Microbiol.">
        <title>Antimicrobial susceptibility testing and tentative epidemiological cut-off values of five Bacillus species relevant for use as animal feed additives or for plant protection.</title>
        <authorList>
            <person name="Agerso Y."/>
            <person name="Stuer-Lauridsen B."/>
            <person name="Bjerre K."/>
            <person name="Jensen M.G."/>
            <person name="Johansen E."/>
            <person name="Bennedsen M."/>
            <person name="Brockmann E."/>
            <person name="Nielsen B."/>
        </authorList>
    </citation>
    <scope>NUCLEOTIDE SEQUENCE [LARGE SCALE GENOMIC DNA]</scope>
    <source>
        <strain evidence="8 9">CHCC20162</strain>
    </source>
</reference>
<dbReference type="InterPro" id="IPR006118">
    <property type="entry name" value="Recombinase_CS"/>
</dbReference>
<accession>A0A3D8X069</accession>
<dbReference type="Gene3D" id="3.40.50.1390">
    <property type="entry name" value="Resolvase, N-terminal catalytic domain"/>
    <property type="match status" value="1"/>
</dbReference>
<dbReference type="CDD" id="cd03768">
    <property type="entry name" value="SR_ResInv"/>
    <property type="match status" value="1"/>
</dbReference>
<dbReference type="GO" id="GO:0003677">
    <property type="term" value="F:DNA binding"/>
    <property type="evidence" value="ECO:0007669"/>
    <property type="project" value="UniProtKB-KW"/>
</dbReference>
<keyword evidence="3" id="KW-0233">DNA recombination</keyword>
<dbReference type="GO" id="GO:0000150">
    <property type="term" value="F:DNA strand exchange activity"/>
    <property type="evidence" value="ECO:0007669"/>
    <property type="project" value="InterPro"/>
</dbReference>
<keyword evidence="2" id="KW-0238">DNA-binding</keyword>
<evidence type="ECO:0000256" key="5">
    <source>
        <dbReference type="PROSITE-ProRule" id="PRU10137"/>
    </source>
</evidence>
<keyword evidence="1" id="KW-0229">DNA integration</keyword>
<dbReference type="GO" id="GO:0015074">
    <property type="term" value="P:DNA integration"/>
    <property type="evidence" value="ECO:0007669"/>
    <property type="project" value="UniProtKB-KW"/>
</dbReference>
<dbReference type="PROSITE" id="PS51736">
    <property type="entry name" value="RECOMBINASES_3"/>
    <property type="match status" value="1"/>
</dbReference>
<protein>
    <submittedName>
        <fullName evidence="8">Recombinase family protein</fullName>
    </submittedName>
</protein>